<dbReference type="Proteomes" id="UP000320244">
    <property type="component" value="Unassembled WGS sequence"/>
</dbReference>
<dbReference type="EMBL" id="VCQV01000006">
    <property type="protein sequence ID" value="TWP37403.1"/>
    <property type="molecule type" value="Genomic_DNA"/>
</dbReference>
<keyword evidence="1" id="KW-0175">Coiled coil</keyword>
<name>A0A563E596_9MICO</name>
<evidence type="ECO:0000256" key="1">
    <source>
        <dbReference type="SAM" id="Coils"/>
    </source>
</evidence>
<dbReference type="AlphaFoldDB" id="A0A563E596"/>
<gene>
    <name evidence="2" type="ORF">FGL98_06555</name>
</gene>
<evidence type="ECO:0000313" key="3">
    <source>
        <dbReference type="Proteomes" id="UP000320244"/>
    </source>
</evidence>
<reference evidence="2 3" key="2">
    <citation type="submission" date="2019-08" db="EMBL/GenBank/DDBJ databases">
        <title>Jejuicoccus antrihumi gen. nov., sp. nov., a new member of the family Dermacoccaceae isolated from a cave.</title>
        <authorList>
            <person name="Schumann P."/>
            <person name="Kim I.S."/>
        </authorList>
    </citation>
    <scope>NUCLEOTIDE SEQUENCE [LARGE SCALE GENOMIC DNA]</scope>
    <source>
        <strain evidence="2 3">C5-26</strain>
    </source>
</reference>
<organism evidence="2 3">
    <name type="scientific">Leekyejoonella antrihumi</name>
    <dbReference type="NCBI Taxonomy" id="1660198"/>
    <lineage>
        <taxon>Bacteria</taxon>
        <taxon>Bacillati</taxon>
        <taxon>Actinomycetota</taxon>
        <taxon>Actinomycetes</taxon>
        <taxon>Micrococcales</taxon>
        <taxon>Dermacoccaceae</taxon>
        <taxon>Leekyejoonella</taxon>
    </lineage>
</organism>
<protein>
    <submittedName>
        <fullName evidence="2">Uncharacterized protein</fullName>
    </submittedName>
</protein>
<reference evidence="2 3" key="1">
    <citation type="submission" date="2019-05" db="EMBL/GenBank/DDBJ databases">
        <authorList>
            <person name="Lee S.D."/>
        </authorList>
    </citation>
    <scope>NUCLEOTIDE SEQUENCE [LARGE SCALE GENOMIC DNA]</scope>
    <source>
        <strain evidence="2 3">C5-26</strain>
    </source>
</reference>
<sequence length="389" mass="42070">MAETLLSTLAKSAGNKIGGALAGWALDSIFGSSATPTDELKAQLDGLQNQMTDLQTQVHSLDAKLDDSLKKLMTQADRNTYDEVAAQANTDAAELADYQIQLDSWLKRAPGTAVDGSQSSELQTMRSTLGVIIQHINLAMTGATGSRGLIAIYRNVIQDQTPYPTDRFYTSDFTTPMSDMLDYYESLTVQAFNMLAEVNHLSWTTGGTPFAANDAVVQTYANLVPTQLAHWSQLATGGVGRLPEGVVADTTTGLMWSRSRLTLAGSAYFCWTQCNWSASVLPAPATVIDGLTGWTIPSYAQFAALTPGLGDKAFAFLRANGFQWQQESVTPKDAYGQHPAIVAPAYWTSGDTMIGFLGGSLHLYDQSYLLYPLWQWFPGPGVVAVRAIH</sequence>
<comment type="caution">
    <text evidence="2">The sequence shown here is derived from an EMBL/GenBank/DDBJ whole genome shotgun (WGS) entry which is preliminary data.</text>
</comment>
<accession>A0A563E596</accession>
<evidence type="ECO:0000313" key="2">
    <source>
        <dbReference type="EMBL" id="TWP37403.1"/>
    </source>
</evidence>
<proteinExistence type="predicted"/>
<keyword evidence="3" id="KW-1185">Reference proteome</keyword>
<feature type="coiled-coil region" evidence="1">
    <location>
        <begin position="37"/>
        <end position="64"/>
    </location>
</feature>